<gene>
    <name evidence="8" type="ORF">Z518_04745</name>
</gene>
<dbReference type="AlphaFoldDB" id="A0A0D2ILX6"/>
<dbReference type="InterPro" id="IPR001138">
    <property type="entry name" value="Zn2Cys6_DnaBD"/>
</dbReference>
<evidence type="ECO:0000256" key="6">
    <source>
        <dbReference type="SAM" id="MobiDB-lite"/>
    </source>
</evidence>
<name>A0A0D2ILX6_9EURO</name>
<organism evidence="8 9">
    <name type="scientific">Rhinocladiella mackenziei CBS 650.93</name>
    <dbReference type="NCBI Taxonomy" id="1442369"/>
    <lineage>
        <taxon>Eukaryota</taxon>
        <taxon>Fungi</taxon>
        <taxon>Dikarya</taxon>
        <taxon>Ascomycota</taxon>
        <taxon>Pezizomycotina</taxon>
        <taxon>Eurotiomycetes</taxon>
        <taxon>Chaetothyriomycetidae</taxon>
        <taxon>Chaetothyriales</taxon>
        <taxon>Herpotrichiellaceae</taxon>
        <taxon>Rhinocladiella</taxon>
    </lineage>
</organism>
<evidence type="ECO:0000256" key="5">
    <source>
        <dbReference type="ARBA" id="ARBA00023242"/>
    </source>
</evidence>
<dbReference type="Pfam" id="PF04082">
    <property type="entry name" value="Fungal_trans"/>
    <property type="match status" value="1"/>
</dbReference>
<evidence type="ECO:0000256" key="1">
    <source>
        <dbReference type="ARBA" id="ARBA00022723"/>
    </source>
</evidence>
<dbReference type="GO" id="GO:0000981">
    <property type="term" value="F:DNA-binding transcription factor activity, RNA polymerase II-specific"/>
    <property type="evidence" value="ECO:0007669"/>
    <property type="project" value="InterPro"/>
</dbReference>
<dbReference type="GO" id="GO:0003677">
    <property type="term" value="F:DNA binding"/>
    <property type="evidence" value="ECO:0007669"/>
    <property type="project" value="UniProtKB-KW"/>
</dbReference>
<keyword evidence="3" id="KW-0238">DNA-binding</keyword>
<dbReference type="GO" id="GO:0006351">
    <property type="term" value="P:DNA-templated transcription"/>
    <property type="evidence" value="ECO:0007669"/>
    <property type="project" value="InterPro"/>
</dbReference>
<dbReference type="PROSITE" id="PS50048">
    <property type="entry name" value="ZN2_CY6_FUNGAL_2"/>
    <property type="match status" value="1"/>
</dbReference>
<evidence type="ECO:0000256" key="2">
    <source>
        <dbReference type="ARBA" id="ARBA00023015"/>
    </source>
</evidence>
<protein>
    <recommendedName>
        <fullName evidence="7">Zn(2)-C6 fungal-type domain-containing protein</fullName>
    </recommendedName>
</protein>
<dbReference type="SMART" id="SM00906">
    <property type="entry name" value="Fungal_trans"/>
    <property type="match status" value="1"/>
</dbReference>
<dbReference type="InterPro" id="IPR007219">
    <property type="entry name" value="XnlR_reg_dom"/>
</dbReference>
<dbReference type="SMART" id="SM00066">
    <property type="entry name" value="GAL4"/>
    <property type="match status" value="1"/>
</dbReference>
<dbReference type="VEuPathDB" id="FungiDB:Z518_04745"/>
<feature type="region of interest" description="Disordered" evidence="6">
    <location>
        <begin position="104"/>
        <end position="129"/>
    </location>
</feature>
<evidence type="ECO:0000313" key="8">
    <source>
        <dbReference type="EMBL" id="KIX06769.1"/>
    </source>
</evidence>
<dbReference type="PANTHER" id="PTHR47425:SF2">
    <property type="entry name" value="FARB-RELATED"/>
    <property type="match status" value="1"/>
</dbReference>
<proteinExistence type="predicted"/>
<feature type="region of interest" description="Disordered" evidence="6">
    <location>
        <begin position="164"/>
        <end position="184"/>
    </location>
</feature>
<feature type="compositionally biased region" description="Polar residues" evidence="6">
    <location>
        <begin position="172"/>
        <end position="184"/>
    </location>
</feature>
<dbReference type="PANTHER" id="PTHR47425">
    <property type="entry name" value="FARB-RELATED"/>
    <property type="match status" value="1"/>
</dbReference>
<dbReference type="HOGENOM" id="CLU_006329_1_4_1"/>
<sequence length="787" mass="88235">MSEYFKQWPLTKRAGRACLNCRARKVKCNVDENGPPCRNCLTGDVACRVQKSKRGRKPGKLSQYCPSNAQKTSPSDVVMLDADTSAIGSSRRLVAARHTTGWLPSYDSKNEATSPPDKSASPGQESDMLSRLFGSSIPNLDQDHLHLELSYASLIDPDTMHYTTHFGPHSPGNGSTSHPSPSVQSMETNLYNMPDYVKPLSPHLTPDDMNYLYTKGALEIPPISFRDALIRCHIQYVHPFLPLLDLPSLVYRTIVPGRIETPQISILLLQAVMFAAMAFVDIDEIHKAGFKTRRSARKIFYERIRLLYDLDVESDRVTIIQAALLMSYWNETPGDNKGGWHWMGIAVSLALTLGMHRKTEYTVISRETRLYKRIWWACYIRDRMLALGMSRPLRIKDHEFDTPMLTLGDFEIDDFATEHVDPFLSPNSQTALAEICIEMAQLCVHLGVVVDLHFSLLAAGHSALNPADKTGRTNIMLFPRSIPCPSDSLQICDDALQKWAHNRRSARIYNSPGPEDVASSPWIIVQRAFLDITFESIVSALHRPQIRPHPQWTNEESRKMSVKRIEEASIGIAKTVRDLHQFHLDGYLPPTAATMQLPAMITHMKRLQTQENRGAQEYLDSLFCCLKVLEKLQELYVGADLCMFFAMELLKGANITPAVGSDLKLSQIVYRGSRSDLSLFHSSSVEIPLARTATTATARVDMVSRKDGYQDISNLESDYMPPFIGDDTDAGVLSNGLPTDGNYNGQMSTPNEADLEDFFGTLIGFDDLLEGETGWPNYLNDMEILVP</sequence>
<keyword evidence="1" id="KW-0479">Metal-binding</keyword>
<keyword evidence="9" id="KW-1185">Reference proteome</keyword>
<dbReference type="Pfam" id="PF00172">
    <property type="entry name" value="Zn_clus"/>
    <property type="match status" value="1"/>
</dbReference>
<dbReference type="EMBL" id="KN847477">
    <property type="protein sequence ID" value="KIX06769.1"/>
    <property type="molecule type" value="Genomic_DNA"/>
</dbReference>
<dbReference type="OrthoDB" id="4451586at2759"/>
<keyword evidence="2" id="KW-0805">Transcription regulation</keyword>
<dbReference type="SUPFAM" id="SSF57701">
    <property type="entry name" value="Zn2/Cys6 DNA-binding domain"/>
    <property type="match status" value="1"/>
</dbReference>
<dbReference type="RefSeq" id="XP_013273905.1">
    <property type="nucleotide sequence ID" value="XM_013418451.1"/>
</dbReference>
<dbReference type="GeneID" id="25292816"/>
<feature type="domain" description="Zn(2)-C6 fungal-type" evidence="7">
    <location>
        <begin position="17"/>
        <end position="49"/>
    </location>
</feature>
<dbReference type="Proteomes" id="UP000053617">
    <property type="component" value="Unassembled WGS sequence"/>
</dbReference>
<dbReference type="CDD" id="cd00067">
    <property type="entry name" value="GAL4"/>
    <property type="match status" value="1"/>
</dbReference>
<evidence type="ECO:0000256" key="4">
    <source>
        <dbReference type="ARBA" id="ARBA00023163"/>
    </source>
</evidence>
<evidence type="ECO:0000259" key="7">
    <source>
        <dbReference type="PROSITE" id="PS50048"/>
    </source>
</evidence>
<dbReference type="STRING" id="1442369.A0A0D2ILX6"/>
<keyword evidence="4" id="KW-0804">Transcription</keyword>
<evidence type="ECO:0000256" key="3">
    <source>
        <dbReference type="ARBA" id="ARBA00023125"/>
    </source>
</evidence>
<reference evidence="8 9" key="1">
    <citation type="submission" date="2015-01" db="EMBL/GenBank/DDBJ databases">
        <title>The Genome Sequence of Rhinocladiella mackenzie CBS 650.93.</title>
        <authorList>
            <consortium name="The Broad Institute Genomics Platform"/>
            <person name="Cuomo C."/>
            <person name="de Hoog S."/>
            <person name="Gorbushina A."/>
            <person name="Stielow B."/>
            <person name="Teixiera M."/>
            <person name="Abouelleil A."/>
            <person name="Chapman S.B."/>
            <person name="Priest M."/>
            <person name="Young S.K."/>
            <person name="Wortman J."/>
            <person name="Nusbaum C."/>
            <person name="Birren B."/>
        </authorList>
    </citation>
    <scope>NUCLEOTIDE SEQUENCE [LARGE SCALE GENOMIC DNA]</scope>
    <source>
        <strain evidence="8 9">CBS 650.93</strain>
    </source>
</reference>
<dbReference type="InterPro" id="IPR036864">
    <property type="entry name" value="Zn2-C6_fun-type_DNA-bd_sf"/>
</dbReference>
<dbReference type="InterPro" id="IPR052761">
    <property type="entry name" value="Fungal_Detox/Toxin_TFs"/>
</dbReference>
<dbReference type="PROSITE" id="PS00463">
    <property type="entry name" value="ZN2_CY6_FUNGAL_1"/>
    <property type="match status" value="1"/>
</dbReference>
<evidence type="ECO:0000313" key="9">
    <source>
        <dbReference type="Proteomes" id="UP000053617"/>
    </source>
</evidence>
<dbReference type="CDD" id="cd12148">
    <property type="entry name" value="fungal_TF_MHR"/>
    <property type="match status" value="1"/>
</dbReference>
<dbReference type="Gene3D" id="4.10.240.10">
    <property type="entry name" value="Zn(2)-C6 fungal-type DNA-binding domain"/>
    <property type="match status" value="1"/>
</dbReference>
<accession>A0A0D2ILX6</accession>
<dbReference type="GO" id="GO:0008270">
    <property type="term" value="F:zinc ion binding"/>
    <property type="evidence" value="ECO:0007669"/>
    <property type="project" value="InterPro"/>
</dbReference>
<keyword evidence="5" id="KW-0539">Nucleus</keyword>